<dbReference type="GO" id="GO:0016887">
    <property type="term" value="F:ATP hydrolysis activity"/>
    <property type="evidence" value="ECO:0007669"/>
    <property type="project" value="InterPro"/>
</dbReference>
<evidence type="ECO:0000259" key="11">
    <source>
        <dbReference type="PROSITE" id="PS50893"/>
    </source>
</evidence>
<dbReference type="InterPro" id="IPR003439">
    <property type="entry name" value="ABC_transporter-like_ATP-bd"/>
</dbReference>
<dbReference type="GO" id="GO:0005524">
    <property type="term" value="F:ATP binding"/>
    <property type="evidence" value="ECO:0007669"/>
    <property type="project" value="UniProtKB-KW"/>
</dbReference>
<dbReference type="InterPro" id="IPR027417">
    <property type="entry name" value="P-loop_NTPase"/>
</dbReference>
<evidence type="ECO:0000313" key="13">
    <source>
        <dbReference type="Proteomes" id="UP000728032"/>
    </source>
</evidence>
<feature type="transmembrane region" description="Helical" evidence="10">
    <location>
        <begin position="597"/>
        <end position="616"/>
    </location>
</feature>
<dbReference type="Pfam" id="PF01061">
    <property type="entry name" value="ABC2_membrane"/>
    <property type="match status" value="1"/>
</dbReference>
<feature type="domain" description="ABC transporter" evidence="11">
    <location>
        <begin position="52"/>
        <end position="294"/>
    </location>
</feature>
<keyword evidence="8 10" id="KW-0472">Membrane</keyword>
<feature type="transmembrane region" description="Helical" evidence="10">
    <location>
        <begin position="568"/>
        <end position="590"/>
    </location>
</feature>
<dbReference type="SMART" id="SM00382">
    <property type="entry name" value="AAA"/>
    <property type="match status" value="1"/>
</dbReference>
<dbReference type="Pfam" id="PF00005">
    <property type="entry name" value="ABC_tran"/>
    <property type="match status" value="1"/>
</dbReference>
<dbReference type="FunFam" id="3.40.50.300:FF:001276">
    <property type="entry name" value="Uncharacterized protein, isoform A"/>
    <property type="match status" value="1"/>
</dbReference>
<keyword evidence="13" id="KW-1185">Reference proteome</keyword>
<keyword evidence="4 10" id="KW-0812">Transmembrane</keyword>
<dbReference type="PROSITE" id="PS50893">
    <property type="entry name" value="ABC_TRANSPORTER_2"/>
    <property type="match status" value="1"/>
</dbReference>
<feature type="transmembrane region" description="Helical" evidence="10">
    <location>
        <begin position="459"/>
        <end position="478"/>
    </location>
</feature>
<dbReference type="AlphaFoldDB" id="A0A7R9M3R5"/>
<dbReference type="Proteomes" id="UP000728032">
    <property type="component" value="Unassembled WGS sequence"/>
</dbReference>
<dbReference type="Pfam" id="PF19055">
    <property type="entry name" value="ABC2_membrane_7"/>
    <property type="match status" value="1"/>
</dbReference>
<dbReference type="EMBL" id="OC920461">
    <property type="protein sequence ID" value="CAD7652515.1"/>
    <property type="molecule type" value="Genomic_DNA"/>
</dbReference>
<keyword evidence="6" id="KW-0067">ATP-binding</keyword>
<feature type="compositionally biased region" description="Basic and acidic residues" evidence="9">
    <location>
        <begin position="339"/>
        <end position="355"/>
    </location>
</feature>
<evidence type="ECO:0000256" key="7">
    <source>
        <dbReference type="ARBA" id="ARBA00022989"/>
    </source>
</evidence>
<accession>A0A7R9M3R5</accession>
<name>A0A7R9M3R5_9ACAR</name>
<dbReference type="Gene3D" id="3.40.50.300">
    <property type="entry name" value="P-loop containing nucleotide triphosphate hydrolases"/>
    <property type="match status" value="1"/>
</dbReference>
<evidence type="ECO:0000256" key="4">
    <source>
        <dbReference type="ARBA" id="ARBA00022692"/>
    </source>
</evidence>
<proteinExistence type="inferred from homology"/>
<keyword evidence="3" id="KW-0813">Transport</keyword>
<dbReference type="InterPro" id="IPR003593">
    <property type="entry name" value="AAA+_ATPase"/>
</dbReference>
<feature type="transmembrane region" description="Helical" evidence="10">
    <location>
        <begin position="532"/>
        <end position="556"/>
    </location>
</feature>
<organism evidence="12">
    <name type="scientific">Oppiella nova</name>
    <dbReference type="NCBI Taxonomy" id="334625"/>
    <lineage>
        <taxon>Eukaryota</taxon>
        <taxon>Metazoa</taxon>
        <taxon>Ecdysozoa</taxon>
        <taxon>Arthropoda</taxon>
        <taxon>Chelicerata</taxon>
        <taxon>Arachnida</taxon>
        <taxon>Acari</taxon>
        <taxon>Acariformes</taxon>
        <taxon>Sarcoptiformes</taxon>
        <taxon>Oribatida</taxon>
        <taxon>Brachypylina</taxon>
        <taxon>Oppioidea</taxon>
        <taxon>Oppiidae</taxon>
        <taxon>Oppiella</taxon>
    </lineage>
</organism>
<feature type="region of interest" description="Disordered" evidence="9">
    <location>
        <begin position="327"/>
        <end position="355"/>
    </location>
</feature>
<dbReference type="CDD" id="cd03213">
    <property type="entry name" value="ABCG_EPDR"/>
    <property type="match status" value="1"/>
</dbReference>
<dbReference type="InterPro" id="IPR017871">
    <property type="entry name" value="ABC_transporter-like_CS"/>
</dbReference>
<protein>
    <recommendedName>
        <fullName evidence="11">ABC transporter domain-containing protein</fullName>
    </recommendedName>
</protein>
<evidence type="ECO:0000256" key="1">
    <source>
        <dbReference type="ARBA" id="ARBA00004141"/>
    </source>
</evidence>
<evidence type="ECO:0000256" key="8">
    <source>
        <dbReference type="ARBA" id="ARBA00023136"/>
    </source>
</evidence>
<gene>
    <name evidence="12" type="ORF">ONB1V03_LOCUS9176</name>
</gene>
<evidence type="ECO:0000256" key="5">
    <source>
        <dbReference type="ARBA" id="ARBA00022741"/>
    </source>
</evidence>
<dbReference type="InterPro" id="IPR043926">
    <property type="entry name" value="ABCG_dom"/>
</dbReference>
<comment type="subcellular location">
    <subcellularLocation>
        <location evidence="1">Membrane</location>
        <topology evidence="1">Multi-pass membrane protein</topology>
    </subcellularLocation>
</comment>
<keyword evidence="7 10" id="KW-1133">Transmembrane helix</keyword>
<keyword evidence="5" id="KW-0547">Nucleotide-binding</keyword>
<dbReference type="SUPFAM" id="SSF52540">
    <property type="entry name" value="P-loop containing nucleoside triphosphate hydrolases"/>
    <property type="match status" value="1"/>
</dbReference>
<dbReference type="PROSITE" id="PS00211">
    <property type="entry name" value="ABC_TRANSPORTER_1"/>
    <property type="match status" value="1"/>
</dbReference>
<evidence type="ECO:0000256" key="2">
    <source>
        <dbReference type="ARBA" id="ARBA00005814"/>
    </source>
</evidence>
<feature type="region of interest" description="Disordered" evidence="9">
    <location>
        <begin position="15"/>
        <end position="38"/>
    </location>
</feature>
<comment type="similarity">
    <text evidence="2">Belongs to the ABC transporter superfamily. ABCG family. Eye pigment precursor importer (TC 3.A.1.204) subfamily.</text>
</comment>
<feature type="compositionally biased region" description="Polar residues" evidence="9">
    <location>
        <begin position="22"/>
        <end position="38"/>
    </location>
</feature>
<feature type="transmembrane region" description="Helical" evidence="10">
    <location>
        <begin position="490"/>
        <end position="511"/>
    </location>
</feature>
<dbReference type="InterPro" id="IPR013525">
    <property type="entry name" value="ABC2_TM"/>
</dbReference>
<dbReference type="EMBL" id="CAJPVJ010005636">
    <property type="protein sequence ID" value="CAG2169702.1"/>
    <property type="molecule type" value="Genomic_DNA"/>
</dbReference>
<dbReference type="GO" id="GO:0140359">
    <property type="term" value="F:ABC-type transporter activity"/>
    <property type="evidence" value="ECO:0007669"/>
    <property type="project" value="InterPro"/>
</dbReference>
<dbReference type="GO" id="GO:0005886">
    <property type="term" value="C:plasma membrane"/>
    <property type="evidence" value="ECO:0007669"/>
    <property type="project" value="TreeGrafter"/>
</dbReference>
<evidence type="ECO:0000256" key="10">
    <source>
        <dbReference type="SAM" id="Phobius"/>
    </source>
</evidence>
<sequence>MNPEEDILEHRIPLSPERTHTTHTVDQSHSHVNPNQSQRPIELVFQNISVSIKSKSLSAKSPQERRVLRDISGYAKPGQVLAVMGPSGSGKTTLLSTLSGRLKPNCGCITMNGEAINKQLRRKICYVLQQDIFFPSLTLRQTLIVRPKYTAQLRLPDSMDFNEKASHVEKIIDVLDLRHCQDTIIGDIMKRGLSGGEKKRANIACELLTNPNILLIDEPTSGLDSSTAHSLMQTLKDYAVKEKKTIVATLHQPSSQMFYMIDKLLLLCCGRLAYFGDISAVVPFFNGIGLEISSHYNPADFVMEKVKNTSLQEKIITAAKALPKLPSDESDDAVLTHSSYKEDQSHESHNFHEESDQLIDNHENLKPIELHVVIDDEKGLHRVYDKIVCDDDSGRSSWSQTDRSSTSTFSSNCSYNDEICINLYSQPMDQKWPTSFWTQLRVLTKRNFFEARHRMLSKLNWIQTIALALVAGLIWFQVVRSEDTLNDVRGWMFFTTTYWMLFALFGALISFPSERDVINKERSSGAYRLSSYYIAKMIGELPLTITLPSVFFIISYPMLGWSNTSTFLSLWAFLILSTVCAQSVGLFIGASCTDLEVSVTLSALYSLSTMLFAGYYSATMPVWLSWLRYCSIVYYAFLNMQMSEFFNGPPIKCSTKTSQFLSCNLNETHYQNESISQTIPYSELSVHLDIMNEGSEPLPIWFNTIYSDISENQNK</sequence>
<reference evidence="12" key="1">
    <citation type="submission" date="2020-11" db="EMBL/GenBank/DDBJ databases">
        <authorList>
            <person name="Tran Van P."/>
        </authorList>
    </citation>
    <scope>NUCLEOTIDE SEQUENCE</scope>
</reference>
<evidence type="ECO:0000256" key="3">
    <source>
        <dbReference type="ARBA" id="ARBA00022448"/>
    </source>
</evidence>
<dbReference type="OrthoDB" id="66620at2759"/>
<dbReference type="InterPro" id="IPR050352">
    <property type="entry name" value="ABCG_transporters"/>
</dbReference>
<dbReference type="PANTHER" id="PTHR48041:SF63">
    <property type="entry name" value="EARLY GENE AT 23, ISOFORM C"/>
    <property type="match status" value="1"/>
</dbReference>
<dbReference type="PANTHER" id="PTHR48041">
    <property type="entry name" value="ABC TRANSPORTER G FAMILY MEMBER 28"/>
    <property type="match status" value="1"/>
</dbReference>
<evidence type="ECO:0000256" key="9">
    <source>
        <dbReference type="SAM" id="MobiDB-lite"/>
    </source>
</evidence>
<evidence type="ECO:0000256" key="6">
    <source>
        <dbReference type="ARBA" id="ARBA00022840"/>
    </source>
</evidence>
<evidence type="ECO:0000313" key="12">
    <source>
        <dbReference type="EMBL" id="CAD7652515.1"/>
    </source>
</evidence>